<dbReference type="EMBL" id="KZ452424">
    <property type="protein sequence ID" value="PKA48406.1"/>
    <property type="molecule type" value="Genomic_DNA"/>
</dbReference>
<sequence length="151" mass="16927">MKLQNACKKKNSGEEIHQKQTTSTCEYSEAIYLKNKGIPQEFGVRPEQRASCDAYPSGLPPSSGSCTAPKNPINQPINLLSLIHVRRRERERKDLPPDREEELAETGTGRLQVNNTPASAMAIVFFPFSQAMPEHFRVLGLGFDNLKEKTK</sequence>
<evidence type="ECO:0000313" key="3">
    <source>
        <dbReference type="Proteomes" id="UP000236161"/>
    </source>
</evidence>
<feature type="region of interest" description="Disordered" evidence="1">
    <location>
        <begin position="1"/>
        <end position="22"/>
    </location>
</feature>
<proteinExistence type="predicted"/>
<dbReference type="AlphaFoldDB" id="A0A2H9ZYP8"/>
<gene>
    <name evidence="2" type="ORF">AXF42_Ash021733</name>
</gene>
<keyword evidence="3" id="KW-1185">Reference proteome</keyword>
<evidence type="ECO:0000313" key="2">
    <source>
        <dbReference type="EMBL" id="PKA48406.1"/>
    </source>
</evidence>
<accession>A0A2H9ZYP8</accession>
<feature type="region of interest" description="Disordered" evidence="1">
    <location>
        <begin position="88"/>
        <end position="108"/>
    </location>
</feature>
<reference evidence="2 3" key="1">
    <citation type="journal article" date="2017" name="Nature">
        <title>The Apostasia genome and the evolution of orchids.</title>
        <authorList>
            <person name="Zhang G.Q."/>
            <person name="Liu K.W."/>
            <person name="Li Z."/>
            <person name="Lohaus R."/>
            <person name="Hsiao Y.Y."/>
            <person name="Niu S.C."/>
            <person name="Wang J.Y."/>
            <person name="Lin Y.C."/>
            <person name="Xu Q."/>
            <person name="Chen L.J."/>
            <person name="Yoshida K."/>
            <person name="Fujiwara S."/>
            <person name="Wang Z.W."/>
            <person name="Zhang Y.Q."/>
            <person name="Mitsuda N."/>
            <person name="Wang M."/>
            <person name="Liu G.H."/>
            <person name="Pecoraro L."/>
            <person name="Huang H.X."/>
            <person name="Xiao X.J."/>
            <person name="Lin M."/>
            <person name="Wu X.Y."/>
            <person name="Wu W.L."/>
            <person name="Chen Y.Y."/>
            <person name="Chang S.B."/>
            <person name="Sakamoto S."/>
            <person name="Ohme-Takagi M."/>
            <person name="Yagi M."/>
            <person name="Zeng S.J."/>
            <person name="Shen C.Y."/>
            <person name="Yeh C.M."/>
            <person name="Luo Y.B."/>
            <person name="Tsai W.C."/>
            <person name="Van de Peer Y."/>
            <person name="Liu Z.J."/>
        </authorList>
    </citation>
    <scope>NUCLEOTIDE SEQUENCE [LARGE SCALE GENOMIC DNA]</scope>
    <source>
        <strain evidence="3">cv. Shenzhen</strain>
        <tissue evidence="2">Stem</tissue>
    </source>
</reference>
<protein>
    <submittedName>
        <fullName evidence="2">Uncharacterized protein</fullName>
    </submittedName>
</protein>
<evidence type="ECO:0000256" key="1">
    <source>
        <dbReference type="SAM" id="MobiDB-lite"/>
    </source>
</evidence>
<name>A0A2H9ZYP8_9ASPA</name>
<organism evidence="2 3">
    <name type="scientific">Apostasia shenzhenica</name>
    <dbReference type="NCBI Taxonomy" id="1088818"/>
    <lineage>
        <taxon>Eukaryota</taxon>
        <taxon>Viridiplantae</taxon>
        <taxon>Streptophyta</taxon>
        <taxon>Embryophyta</taxon>
        <taxon>Tracheophyta</taxon>
        <taxon>Spermatophyta</taxon>
        <taxon>Magnoliopsida</taxon>
        <taxon>Liliopsida</taxon>
        <taxon>Asparagales</taxon>
        <taxon>Orchidaceae</taxon>
        <taxon>Apostasioideae</taxon>
        <taxon>Apostasia</taxon>
    </lineage>
</organism>
<dbReference type="Proteomes" id="UP000236161">
    <property type="component" value="Unassembled WGS sequence"/>
</dbReference>